<evidence type="ECO:0000256" key="1">
    <source>
        <dbReference type="SAM" id="MobiDB-lite"/>
    </source>
</evidence>
<gene>
    <name evidence="2" type="ORF">mMyoMyo1_009832</name>
</gene>
<dbReference type="AlphaFoldDB" id="A0A7J7ZY29"/>
<reference evidence="2 3" key="1">
    <citation type="journal article" date="2020" name="Nature">
        <title>Six reference-quality genomes reveal evolution of bat adaptations.</title>
        <authorList>
            <person name="Jebb D."/>
            <person name="Huang Z."/>
            <person name="Pippel M."/>
            <person name="Hughes G.M."/>
            <person name="Lavrichenko K."/>
            <person name="Devanna P."/>
            <person name="Winkler S."/>
            <person name="Jermiin L.S."/>
            <person name="Skirmuntt E.C."/>
            <person name="Katzourakis A."/>
            <person name="Burkitt-Gray L."/>
            <person name="Ray D.A."/>
            <person name="Sullivan K.A.M."/>
            <person name="Roscito J.G."/>
            <person name="Kirilenko B.M."/>
            <person name="Davalos L.M."/>
            <person name="Corthals A.P."/>
            <person name="Power M.L."/>
            <person name="Jones G."/>
            <person name="Ransome R.D."/>
            <person name="Dechmann D.K.N."/>
            <person name="Locatelli A.G."/>
            <person name="Puechmaille S.J."/>
            <person name="Fedrigo O."/>
            <person name="Jarvis E.D."/>
            <person name="Hiller M."/>
            <person name="Vernes S.C."/>
            <person name="Myers E.W."/>
            <person name="Teeling E.C."/>
        </authorList>
    </citation>
    <scope>NUCLEOTIDE SEQUENCE [LARGE SCALE GENOMIC DNA]</scope>
    <source>
        <strain evidence="2">MMyoMyo1</strain>
        <tissue evidence="2">Flight muscle</tissue>
    </source>
</reference>
<evidence type="ECO:0000313" key="3">
    <source>
        <dbReference type="Proteomes" id="UP000527355"/>
    </source>
</evidence>
<sequence>MWGLTGSLRPQPPPIGLDGEPQGTTPPLPGLGDLRPCPNPAGLDRYLKACPLLRPRPGNLRPCTPPRARGPEAAPPVCQGLKGTSGHVPCPRPRDLKVPGDLRLCPAPSGVDGDWASRVWI</sequence>
<dbReference type="Proteomes" id="UP000527355">
    <property type="component" value="Unassembled WGS sequence"/>
</dbReference>
<evidence type="ECO:0000313" key="2">
    <source>
        <dbReference type="EMBL" id="KAF6378959.1"/>
    </source>
</evidence>
<protein>
    <submittedName>
        <fullName evidence="2">Uncharacterized protein</fullName>
    </submittedName>
</protein>
<feature type="region of interest" description="Disordered" evidence="1">
    <location>
        <begin position="1"/>
        <end position="40"/>
    </location>
</feature>
<feature type="region of interest" description="Disordered" evidence="1">
    <location>
        <begin position="58"/>
        <end position="92"/>
    </location>
</feature>
<dbReference type="EMBL" id="JABWUV010000002">
    <property type="protein sequence ID" value="KAF6378959.1"/>
    <property type="molecule type" value="Genomic_DNA"/>
</dbReference>
<proteinExistence type="predicted"/>
<comment type="caution">
    <text evidence="2">The sequence shown here is derived from an EMBL/GenBank/DDBJ whole genome shotgun (WGS) entry which is preliminary data.</text>
</comment>
<name>A0A7J7ZY29_MYOMY</name>
<organism evidence="2 3">
    <name type="scientific">Myotis myotis</name>
    <name type="common">Greater mouse-eared bat</name>
    <name type="synonym">Vespertilio myotis</name>
    <dbReference type="NCBI Taxonomy" id="51298"/>
    <lineage>
        <taxon>Eukaryota</taxon>
        <taxon>Metazoa</taxon>
        <taxon>Chordata</taxon>
        <taxon>Craniata</taxon>
        <taxon>Vertebrata</taxon>
        <taxon>Euteleostomi</taxon>
        <taxon>Mammalia</taxon>
        <taxon>Eutheria</taxon>
        <taxon>Laurasiatheria</taxon>
        <taxon>Chiroptera</taxon>
        <taxon>Yangochiroptera</taxon>
        <taxon>Vespertilionidae</taxon>
        <taxon>Myotis</taxon>
    </lineage>
</organism>
<keyword evidence="3" id="KW-1185">Reference proteome</keyword>
<accession>A0A7J7ZY29</accession>